<reference evidence="3" key="1">
    <citation type="journal article" date="2019" name="Int. J. Syst. Evol. Microbiol.">
        <title>The Global Catalogue of Microorganisms (GCM) 10K type strain sequencing project: providing services to taxonomists for standard genome sequencing and annotation.</title>
        <authorList>
            <consortium name="The Broad Institute Genomics Platform"/>
            <consortium name="The Broad Institute Genome Sequencing Center for Infectious Disease"/>
            <person name="Wu L."/>
            <person name="Ma J."/>
        </authorList>
    </citation>
    <scope>NUCLEOTIDE SEQUENCE [LARGE SCALE GENOMIC DNA]</scope>
    <source>
        <strain evidence="3">KCTC 42730</strain>
    </source>
</reference>
<organism evidence="2 3">
    <name type="scientific">Pseudoalteromonas fenneropenaei</name>
    <dbReference type="NCBI Taxonomy" id="1737459"/>
    <lineage>
        <taxon>Bacteria</taxon>
        <taxon>Pseudomonadati</taxon>
        <taxon>Pseudomonadota</taxon>
        <taxon>Gammaproteobacteria</taxon>
        <taxon>Alteromonadales</taxon>
        <taxon>Pseudoalteromonadaceae</taxon>
        <taxon>Pseudoalteromonas</taxon>
    </lineage>
</organism>
<feature type="chain" id="PRO_5047341757" evidence="1">
    <location>
        <begin position="19"/>
        <end position="265"/>
    </location>
</feature>
<proteinExistence type="predicted"/>
<comment type="caution">
    <text evidence="2">The sequence shown here is derived from an EMBL/GenBank/DDBJ whole genome shotgun (WGS) entry which is preliminary data.</text>
</comment>
<dbReference type="EMBL" id="JBHRSD010000036">
    <property type="protein sequence ID" value="MFC3034297.1"/>
    <property type="molecule type" value="Genomic_DNA"/>
</dbReference>
<dbReference type="Proteomes" id="UP001595453">
    <property type="component" value="Unassembled WGS sequence"/>
</dbReference>
<evidence type="ECO:0000313" key="3">
    <source>
        <dbReference type="Proteomes" id="UP001595453"/>
    </source>
</evidence>
<accession>A0ABV7CP63</accession>
<evidence type="ECO:0000313" key="2">
    <source>
        <dbReference type="EMBL" id="MFC3034297.1"/>
    </source>
</evidence>
<keyword evidence="1" id="KW-0732">Signal</keyword>
<gene>
    <name evidence="2" type="ORF">ACFOEE_17465</name>
</gene>
<dbReference type="Pfam" id="PF11101">
    <property type="entry name" value="DUF2884"/>
    <property type="match status" value="1"/>
</dbReference>
<protein>
    <submittedName>
        <fullName evidence="2">YggN family protein</fullName>
    </submittedName>
</protein>
<dbReference type="RefSeq" id="WP_377127324.1">
    <property type="nucleotide sequence ID" value="NZ_JBHRSD010000036.1"/>
</dbReference>
<sequence>MKKLLLVGSLLAACSATAHENQFNISNDNCSVSFQNDVRISAKEVIVENQANQTMKISRDGYLHINGEQVKLSSEQQYAVAAYSQRLRQDLPQVADIALDAIKLAGVAIDEVGQAFGLNSMSRLHDTMEDLSVDIKNTFYQQDDFVMGEKTFNEFGENFEDKFEAQIEDAVKSTMMESIGNILVTLGSQMVSSGGDMEAFEARMEKLGQDIETKVEDQSKQIELRADKLCEQFSEIAAQESALAAQIPQMSQYQLFTLKTKQSSI</sequence>
<evidence type="ECO:0000256" key="1">
    <source>
        <dbReference type="SAM" id="SignalP"/>
    </source>
</evidence>
<dbReference type="InterPro" id="IPR021307">
    <property type="entry name" value="DUF2884"/>
</dbReference>
<keyword evidence="3" id="KW-1185">Reference proteome</keyword>
<name>A0ABV7CP63_9GAMM</name>
<feature type="signal peptide" evidence="1">
    <location>
        <begin position="1"/>
        <end position="18"/>
    </location>
</feature>